<evidence type="ECO:0000313" key="2">
    <source>
        <dbReference type="EMBL" id="MBP1933821.1"/>
    </source>
</evidence>
<dbReference type="EMBL" id="JAGGKT010000013">
    <property type="protein sequence ID" value="MBP1933821.1"/>
    <property type="molecule type" value="Genomic_DNA"/>
</dbReference>
<dbReference type="SUPFAM" id="SSF89796">
    <property type="entry name" value="CoA-transferase family III (CaiB/BaiF)"/>
    <property type="match status" value="1"/>
</dbReference>
<dbReference type="PANTHER" id="PTHR48207:SF4">
    <property type="entry name" value="BLL6097 PROTEIN"/>
    <property type="match status" value="1"/>
</dbReference>
<protein>
    <submittedName>
        <fullName evidence="2">Crotonobetainyl-CoA:carnitine CoA-transferase CaiB-like acyl-CoA transferase</fullName>
    </submittedName>
</protein>
<sequence length="392" mass="43578">MLHGVKVLSFTHFLQGPSAVQFLADLGADVIKIESPKGAYERFWSGAEAYLNGESVFYLMAGRNQRSLSLDLRSEKGKEIVQKLVADADVIVENFRPGVMDRLGLGYEEIAKVNPGIVYCSCSGFGSTGPYRDKPGQDLLIQAMSGLAMLSGRKNDPPTLVGTAVVDQHAAVLAVVGVLAALFEKQKTGIGKKVESNLLSAALDMQIEPLNYYLNGAKLYDRSETGISSKFHQAPYGVFQTSDGYICVSLTPTDKLAQAFDDPSFNNWTRDDQFNRREEVNAKVADHIKRQTTSYWFGKFEQLEIWYAPVNSYEDIEKDPQVEWNQSIMSFQHPVAGKVRLLAHPIKYNGETLKIRKLPPNLGEHTEEILLGLGYTSEDIENLAKQGFIKKQ</sequence>
<comment type="caution">
    <text evidence="2">The sequence shown here is derived from an EMBL/GenBank/DDBJ whole genome shotgun (WGS) entry which is preliminary data.</text>
</comment>
<gene>
    <name evidence="2" type="ORF">J2Z37_003834</name>
</gene>
<dbReference type="PANTHER" id="PTHR48207">
    <property type="entry name" value="SUCCINATE--HYDROXYMETHYLGLUTARATE COA-TRANSFERASE"/>
    <property type="match status" value="1"/>
</dbReference>
<proteinExistence type="predicted"/>
<dbReference type="InterPro" id="IPR044855">
    <property type="entry name" value="CoA-Trfase_III_dom3_sf"/>
</dbReference>
<keyword evidence="3" id="KW-1185">Reference proteome</keyword>
<dbReference type="InterPro" id="IPR050483">
    <property type="entry name" value="CoA-transferase_III_domain"/>
</dbReference>
<dbReference type="InterPro" id="IPR023606">
    <property type="entry name" value="CoA-Trfase_III_dom_1_sf"/>
</dbReference>
<accession>A0ABS4GU99</accession>
<dbReference type="Gene3D" id="3.40.50.10540">
    <property type="entry name" value="Crotonobetainyl-coa:carnitine coa-transferase, domain 1"/>
    <property type="match status" value="1"/>
</dbReference>
<evidence type="ECO:0000256" key="1">
    <source>
        <dbReference type="ARBA" id="ARBA00022679"/>
    </source>
</evidence>
<evidence type="ECO:0000313" key="3">
    <source>
        <dbReference type="Proteomes" id="UP001519343"/>
    </source>
</evidence>
<keyword evidence="1" id="KW-0808">Transferase</keyword>
<dbReference type="Gene3D" id="3.30.1540.10">
    <property type="entry name" value="formyl-coa transferase, domain 3"/>
    <property type="match status" value="1"/>
</dbReference>
<dbReference type="Proteomes" id="UP001519343">
    <property type="component" value="Unassembled WGS sequence"/>
</dbReference>
<reference evidence="2 3" key="1">
    <citation type="submission" date="2021-03" db="EMBL/GenBank/DDBJ databases">
        <title>Genomic Encyclopedia of Type Strains, Phase IV (KMG-IV): sequencing the most valuable type-strain genomes for metagenomic binning, comparative biology and taxonomic classification.</title>
        <authorList>
            <person name="Goeker M."/>
        </authorList>
    </citation>
    <scope>NUCLEOTIDE SEQUENCE [LARGE SCALE GENOMIC DNA]</scope>
    <source>
        <strain evidence="2 3">DSM 24738</strain>
    </source>
</reference>
<dbReference type="Pfam" id="PF02515">
    <property type="entry name" value="CoA_transf_3"/>
    <property type="match status" value="1"/>
</dbReference>
<dbReference type="InterPro" id="IPR003673">
    <property type="entry name" value="CoA-Trfase_fam_III"/>
</dbReference>
<name>A0ABS4GU99_9BACL</name>
<organism evidence="2 3">
    <name type="scientific">Ammoniphilus resinae</name>
    <dbReference type="NCBI Taxonomy" id="861532"/>
    <lineage>
        <taxon>Bacteria</taxon>
        <taxon>Bacillati</taxon>
        <taxon>Bacillota</taxon>
        <taxon>Bacilli</taxon>
        <taxon>Bacillales</taxon>
        <taxon>Paenibacillaceae</taxon>
        <taxon>Aneurinibacillus group</taxon>
        <taxon>Ammoniphilus</taxon>
    </lineage>
</organism>